<comment type="similarity">
    <text evidence="1">Belongs to the RelE toxin family.</text>
</comment>
<dbReference type="AlphaFoldDB" id="A0A918QF48"/>
<dbReference type="Proteomes" id="UP000662572">
    <property type="component" value="Unassembled WGS sequence"/>
</dbReference>
<reference evidence="3" key="1">
    <citation type="journal article" date="2014" name="Int. J. Syst. Evol. Microbiol.">
        <title>Complete genome sequence of Corynebacterium casei LMG S-19264T (=DSM 44701T), isolated from a smear-ripened cheese.</title>
        <authorList>
            <consortium name="US DOE Joint Genome Institute (JGI-PGF)"/>
            <person name="Walter F."/>
            <person name="Albersmeier A."/>
            <person name="Kalinowski J."/>
            <person name="Ruckert C."/>
        </authorList>
    </citation>
    <scope>NUCLEOTIDE SEQUENCE</scope>
    <source>
        <strain evidence="3">KCTC 32296</strain>
    </source>
</reference>
<gene>
    <name evidence="3" type="ORF">GCM10011273_31020</name>
</gene>
<dbReference type="Gene3D" id="3.30.2310.20">
    <property type="entry name" value="RelE-like"/>
    <property type="match status" value="1"/>
</dbReference>
<dbReference type="EMBL" id="BMZB01000005">
    <property type="protein sequence ID" value="GGZ42053.1"/>
    <property type="molecule type" value="Genomic_DNA"/>
</dbReference>
<dbReference type="Pfam" id="PF05016">
    <property type="entry name" value="ParE_toxin"/>
    <property type="match status" value="1"/>
</dbReference>
<keyword evidence="4" id="KW-1185">Reference proteome</keyword>
<sequence>MTIEWTKAAQRDLIRLYEFLAPVNPSAAKRTLSKIVDAVEGLASFPHLGRLQEAYAGRQVRSFVAGDYEVHYELRENRIVILRIWHAREDR</sequence>
<dbReference type="PANTHER" id="PTHR33755:SF7">
    <property type="entry name" value="TOXIN MODULE OF TOXIN-ANTITOXIN SYSTEM RELE_STBE FAMILY"/>
    <property type="match status" value="1"/>
</dbReference>
<dbReference type="SUPFAM" id="SSF143011">
    <property type="entry name" value="RelE-like"/>
    <property type="match status" value="1"/>
</dbReference>
<evidence type="ECO:0000313" key="4">
    <source>
        <dbReference type="Proteomes" id="UP000662572"/>
    </source>
</evidence>
<name>A0A918QF48_9CAUL</name>
<dbReference type="InterPro" id="IPR007712">
    <property type="entry name" value="RelE/ParE_toxin"/>
</dbReference>
<dbReference type="InterPro" id="IPR051803">
    <property type="entry name" value="TA_system_RelE-like_toxin"/>
</dbReference>
<evidence type="ECO:0000313" key="3">
    <source>
        <dbReference type="EMBL" id="GGZ42053.1"/>
    </source>
</evidence>
<dbReference type="RefSeq" id="WP_189488272.1">
    <property type="nucleotide sequence ID" value="NZ_BMZB01000005.1"/>
</dbReference>
<keyword evidence="2" id="KW-1277">Toxin-antitoxin system</keyword>
<protein>
    <submittedName>
        <fullName evidence="3">Plasmid stabilization protein</fullName>
    </submittedName>
</protein>
<accession>A0A918QF48</accession>
<proteinExistence type="inferred from homology"/>
<comment type="caution">
    <text evidence="3">The sequence shown here is derived from an EMBL/GenBank/DDBJ whole genome shotgun (WGS) entry which is preliminary data.</text>
</comment>
<dbReference type="PANTHER" id="PTHR33755">
    <property type="entry name" value="TOXIN PARE1-RELATED"/>
    <property type="match status" value="1"/>
</dbReference>
<dbReference type="InterPro" id="IPR035093">
    <property type="entry name" value="RelE/ParE_toxin_dom_sf"/>
</dbReference>
<evidence type="ECO:0000256" key="1">
    <source>
        <dbReference type="ARBA" id="ARBA00006226"/>
    </source>
</evidence>
<organism evidence="3 4">
    <name type="scientific">Asticcacaulis endophyticus</name>
    <dbReference type="NCBI Taxonomy" id="1395890"/>
    <lineage>
        <taxon>Bacteria</taxon>
        <taxon>Pseudomonadati</taxon>
        <taxon>Pseudomonadota</taxon>
        <taxon>Alphaproteobacteria</taxon>
        <taxon>Caulobacterales</taxon>
        <taxon>Caulobacteraceae</taxon>
        <taxon>Asticcacaulis</taxon>
    </lineage>
</organism>
<evidence type="ECO:0000256" key="2">
    <source>
        <dbReference type="ARBA" id="ARBA00022649"/>
    </source>
</evidence>
<reference evidence="3" key="2">
    <citation type="submission" date="2020-09" db="EMBL/GenBank/DDBJ databases">
        <authorList>
            <person name="Sun Q."/>
            <person name="Kim S."/>
        </authorList>
    </citation>
    <scope>NUCLEOTIDE SEQUENCE</scope>
    <source>
        <strain evidence="3">KCTC 32296</strain>
    </source>
</reference>